<dbReference type="EMBL" id="MNUO01000011">
    <property type="protein sequence ID" value="OIN98540.1"/>
    <property type="molecule type" value="Genomic_DNA"/>
</dbReference>
<dbReference type="STRING" id="1817893.AUJ66_00870"/>
<dbReference type="Proteomes" id="UP000182278">
    <property type="component" value="Unassembled WGS sequence"/>
</dbReference>
<evidence type="ECO:0000256" key="1">
    <source>
        <dbReference type="SAM" id="Phobius"/>
    </source>
</evidence>
<dbReference type="InterPro" id="IPR009577">
    <property type="entry name" value="Sm_multidrug_ex"/>
</dbReference>
<organism evidence="2 3">
    <name type="scientific">Candidatus Desantisbacteria bacterium CG1_02_38_46</name>
    <dbReference type="NCBI Taxonomy" id="1817893"/>
    <lineage>
        <taxon>Bacteria</taxon>
        <taxon>Candidatus Desantisiibacteriota</taxon>
    </lineage>
</organism>
<feature type="transmembrane region" description="Helical" evidence="1">
    <location>
        <begin position="59"/>
        <end position="78"/>
    </location>
</feature>
<evidence type="ECO:0008006" key="4">
    <source>
        <dbReference type="Google" id="ProtNLM"/>
    </source>
</evidence>
<protein>
    <recommendedName>
        <fullName evidence="4">Ligand-binding protein SH3</fullName>
    </recommendedName>
</protein>
<evidence type="ECO:0000313" key="2">
    <source>
        <dbReference type="EMBL" id="OIN98540.1"/>
    </source>
</evidence>
<dbReference type="PANTHER" id="PTHR36007:SF2">
    <property type="entry name" value="TRANSPORT PROTEIN-RELATED"/>
    <property type="match status" value="1"/>
</dbReference>
<feature type="transmembrane region" description="Helical" evidence="1">
    <location>
        <begin position="20"/>
        <end position="39"/>
    </location>
</feature>
<accession>A0A1J4SIS9</accession>
<keyword evidence="1" id="KW-0812">Transmembrane</keyword>
<dbReference type="PANTHER" id="PTHR36007">
    <property type="entry name" value="TRANSPORT PROTEIN-RELATED"/>
    <property type="match status" value="1"/>
</dbReference>
<feature type="transmembrane region" description="Helical" evidence="1">
    <location>
        <begin position="146"/>
        <end position="169"/>
    </location>
</feature>
<dbReference type="AlphaFoldDB" id="A0A1J4SIS9"/>
<evidence type="ECO:0000313" key="3">
    <source>
        <dbReference type="Proteomes" id="UP000182278"/>
    </source>
</evidence>
<sequence>MFAYVRCSGRVNMIQELISLLQGLPKEFITVIVAMLPIAELRGSIPVALSFGMNPWPAFWWSILGNMIPVVPILLFLGPVSKWLRHFKIFGRFFTWLFTRTEKKSDIIQKYGFWGLAIFVCIPLPVTGAWTGCVAGFLLQMKFWRAFFAILLGVLIAGGIVMFASLGIIKLFF</sequence>
<name>A0A1J4SIS9_9BACT</name>
<keyword evidence="1" id="KW-0472">Membrane</keyword>
<reference evidence="2 3" key="1">
    <citation type="journal article" date="2016" name="Environ. Microbiol.">
        <title>Genomic resolution of a cold subsurface aquifer community provides metabolic insights for novel microbes adapted to high CO concentrations.</title>
        <authorList>
            <person name="Probst A.J."/>
            <person name="Castelle C.J."/>
            <person name="Singh A."/>
            <person name="Brown C.T."/>
            <person name="Anantharaman K."/>
            <person name="Sharon I."/>
            <person name="Hug L.A."/>
            <person name="Burstein D."/>
            <person name="Emerson J.B."/>
            <person name="Thomas B.C."/>
            <person name="Banfield J.F."/>
        </authorList>
    </citation>
    <scope>NUCLEOTIDE SEQUENCE [LARGE SCALE GENOMIC DNA]</scope>
    <source>
        <strain evidence="2">CG1_02_38_46</strain>
    </source>
</reference>
<gene>
    <name evidence="2" type="ORF">AUJ66_00870</name>
</gene>
<comment type="caution">
    <text evidence="2">The sequence shown here is derived from an EMBL/GenBank/DDBJ whole genome shotgun (WGS) entry which is preliminary data.</text>
</comment>
<feature type="transmembrane region" description="Helical" evidence="1">
    <location>
        <begin position="113"/>
        <end position="140"/>
    </location>
</feature>
<dbReference type="Pfam" id="PF06695">
    <property type="entry name" value="Sm_multidrug_ex"/>
    <property type="match status" value="1"/>
</dbReference>
<keyword evidence="1" id="KW-1133">Transmembrane helix</keyword>
<proteinExistence type="predicted"/>